<dbReference type="AlphaFoldDB" id="A0A3P3W1E6"/>
<dbReference type="RefSeq" id="WP_125020323.1">
    <property type="nucleotide sequence ID" value="NZ_RQVQ01000073.1"/>
</dbReference>
<sequence length="818" mass="92248">MEWKACPREITNQQSVTVTFPINSADNITINNGGEIVVIGPNGQTETFPGGKDTVITDSENKNYYVDANGNVSRPFESAPGGKPTPENTDGVNKNGEATELTAEGVRVVFEKHTDTKFAFDQVAYNKELTSDYKKVNDAFVPFKAVPNGLTDKLWAKVTLSGTDVVADSVFFKTQNGIKVDAVKEGDHFVLTLKGAQKFALEEVQATIKQGDKYKIAGVFTMVHVSPKALKLNLVPTTGVTISDAKINEIKAVYKQLAIDVDVNVLPSFDISDYLVDGKIPTEDTFGDLSTYSEAQKAIINAYKVANNVEQAYYIFVTDKTSSTGQSGYMKLNGQFGFVFDQNALTIVHELAHGAFKLEHPFKKFKNKDVNKGTTQSIMDYPPVANFLFTDWKQINDPAFKLYAFQSQSDGELAGKIWFTPDWKPFKIDNVDTTCNGTQVPTGTVPGIFVDGVCYSATFDTETGKFIGYMNGSVKKDISYVTLTDNEPIYLYKQDMRYPCGPHPTYKAKSYKYAFDNKENIDYNNEKEIEFFSNWQCPQTNVDETYFDIANFELPQGLRFNKIDEIRPEIIDDALTKLNVLIAKNNVGYAYETDITNNQLAYIYIDENVPAGGEELVKLDHRLAYLSEYTKTLNKGIDIYVLYQKVDMLFYNWNEYAKQVYTKSNLANKNAVLITVPYFYAENTLGALDSHFSVSYYLPGVYAKGVDIDTKNIVKQEASWGRRNQYLNPDYQTIFNTQVEKFFEQVYTQTYKPSVVYLGLRYANGTIEAIPNVDNIYKPGNAFVKTVILKDNKYYEQISRLDKPKFNLENRVENLIKS</sequence>
<feature type="region of interest" description="Disordered" evidence="1">
    <location>
        <begin position="71"/>
        <end position="95"/>
    </location>
</feature>
<dbReference type="Proteomes" id="UP000275719">
    <property type="component" value="Unassembled WGS sequence"/>
</dbReference>
<organism evidence="2 3">
    <name type="scientific">Paenimyroides tangerinum</name>
    <dbReference type="NCBI Taxonomy" id="2488728"/>
    <lineage>
        <taxon>Bacteria</taxon>
        <taxon>Pseudomonadati</taxon>
        <taxon>Bacteroidota</taxon>
        <taxon>Flavobacteriia</taxon>
        <taxon>Flavobacteriales</taxon>
        <taxon>Flavobacteriaceae</taxon>
        <taxon>Paenimyroides</taxon>
    </lineage>
</organism>
<comment type="caution">
    <text evidence="2">The sequence shown here is derived from an EMBL/GenBank/DDBJ whole genome shotgun (WGS) entry which is preliminary data.</text>
</comment>
<keyword evidence="3" id="KW-1185">Reference proteome</keyword>
<gene>
    <name evidence="2" type="ORF">EG240_15910</name>
</gene>
<name>A0A3P3W1E6_9FLAO</name>
<evidence type="ECO:0000256" key="1">
    <source>
        <dbReference type="SAM" id="MobiDB-lite"/>
    </source>
</evidence>
<dbReference type="OrthoDB" id="1521695at2"/>
<reference evidence="2 3" key="1">
    <citation type="submission" date="2018-11" db="EMBL/GenBank/DDBJ databases">
        <title>Flavobacterium sp. nov., YIM 102701-2 draft genome.</title>
        <authorList>
            <person name="Li G."/>
            <person name="Jiang Y."/>
        </authorList>
    </citation>
    <scope>NUCLEOTIDE SEQUENCE [LARGE SCALE GENOMIC DNA]</scope>
    <source>
        <strain evidence="2 3">YIM 102701-2</strain>
    </source>
</reference>
<accession>A0A3P3W1E6</accession>
<proteinExistence type="predicted"/>
<protein>
    <submittedName>
        <fullName evidence="2">Uncharacterized protein</fullName>
    </submittedName>
</protein>
<dbReference type="EMBL" id="RQVQ01000073">
    <property type="protein sequence ID" value="RRJ86693.1"/>
    <property type="molecule type" value="Genomic_DNA"/>
</dbReference>
<evidence type="ECO:0000313" key="3">
    <source>
        <dbReference type="Proteomes" id="UP000275719"/>
    </source>
</evidence>
<evidence type="ECO:0000313" key="2">
    <source>
        <dbReference type="EMBL" id="RRJ86693.1"/>
    </source>
</evidence>